<feature type="active site" evidence="1">
    <location>
        <position position="40"/>
    </location>
</feature>
<feature type="active site" evidence="1">
    <location>
        <position position="32"/>
    </location>
</feature>
<dbReference type="Gene3D" id="3.10.129.10">
    <property type="entry name" value="Hotdog Thioesterase"/>
    <property type="match status" value="1"/>
</dbReference>
<dbReference type="InterPro" id="IPR029069">
    <property type="entry name" value="HotDog_dom_sf"/>
</dbReference>
<dbReference type="GeneID" id="78391734"/>
<name>A0A2S0L508_9FIRM</name>
<protein>
    <submittedName>
        <fullName evidence="4 5">Thioesterase</fullName>
    </submittedName>
</protein>
<proteinExistence type="predicted"/>
<feature type="binding site" evidence="2">
    <location>
        <position position="59"/>
    </location>
    <ligand>
        <name>CoA</name>
        <dbReference type="ChEBI" id="CHEBI:57287"/>
    </ligand>
</feature>
<organism evidence="4 6">
    <name type="scientific">Mogibacterium diversum</name>
    <dbReference type="NCBI Taxonomy" id="114527"/>
    <lineage>
        <taxon>Bacteria</taxon>
        <taxon>Bacillati</taxon>
        <taxon>Bacillota</taxon>
        <taxon>Clostridia</taxon>
        <taxon>Peptostreptococcales</taxon>
        <taxon>Anaerovoracaceae</taxon>
        <taxon>Mogibacterium</taxon>
    </lineage>
</organism>
<dbReference type="RefSeq" id="WP_106057420.1">
    <property type="nucleotide sequence ID" value="NZ_CAURSC010000003.1"/>
</dbReference>
<evidence type="ECO:0000313" key="5">
    <source>
        <dbReference type="EMBL" id="MBF1351972.1"/>
    </source>
</evidence>
<evidence type="ECO:0000313" key="6">
    <source>
        <dbReference type="Proteomes" id="UP000237883"/>
    </source>
</evidence>
<feature type="binding site" evidence="2">
    <location>
        <position position="59"/>
    </location>
    <ligand>
        <name>substrate</name>
    </ligand>
</feature>
<reference evidence="4" key="2">
    <citation type="submission" date="2018-02" db="EMBL/GenBank/DDBJ databases">
        <authorList>
            <person name="Cohen D.B."/>
            <person name="Kent A.D."/>
        </authorList>
    </citation>
    <scope>NUCLEOTIDE SEQUENCE [LARGE SCALE GENOMIC DNA]</scope>
    <source>
        <strain evidence="4">CCUG 47132</strain>
    </source>
</reference>
<dbReference type="EMBL" id="JABZQH010000056">
    <property type="protein sequence ID" value="MBF1351972.1"/>
    <property type="molecule type" value="Genomic_DNA"/>
</dbReference>
<dbReference type="Pfam" id="PF22636">
    <property type="entry name" value="FlK"/>
    <property type="match status" value="1"/>
</dbReference>
<dbReference type="PANTHER" id="PTHR36934:SF1">
    <property type="entry name" value="THIOESTERASE DOMAIN-CONTAINING PROTEIN"/>
    <property type="match status" value="1"/>
</dbReference>
<evidence type="ECO:0000256" key="1">
    <source>
        <dbReference type="PIRSR" id="PIRSR014972-1"/>
    </source>
</evidence>
<dbReference type="InterPro" id="IPR054485">
    <property type="entry name" value="FlK-like_dom"/>
</dbReference>
<evidence type="ECO:0000313" key="4">
    <source>
        <dbReference type="EMBL" id="AVM48347.1"/>
    </source>
</evidence>
<sequence>MDTGIKGFKEIIVTKELTAMSMGSGDLDVYATPSMIALMEGTASESVKSELDEGQGSVGTSISVKHLAATPIGMRVRCESELVEVDGRRLVFNITAYDEKDKIGEGTHERFIITNEKFQSKADSKLRE</sequence>
<evidence type="ECO:0000256" key="2">
    <source>
        <dbReference type="PIRSR" id="PIRSR014972-2"/>
    </source>
</evidence>
<dbReference type="AlphaFoldDB" id="A0A2S0L508"/>
<dbReference type="KEGG" id="mdv:C5Q96_05595"/>
<reference evidence="6" key="1">
    <citation type="submission" date="2018-02" db="EMBL/GenBank/DDBJ databases">
        <authorList>
            <person name="Holder M.E."/>
            <person name="Ajami N.J."/>
            <person name="Petrosino J.F."/>
        </authorList>
    </citation>
    <scope>NUCLEOTIDE SEQUENCE [LARGE SCALE GENOMIC DNA]</scope>
    <source>
        <strain evidence="6">CCUG 47132</strain>
    </source>
</reference>
<gene>
    <name evidence="4" type="ORF">C5Q96_05595</name>
    <name evidence="5" type="ORF">HXM71_02480</name>
</gene>
<dbReference type="PIRSF" id="PIRSF014972">
    <property type="entry name" value="FlK"/>
    <property type="match status" value="1"/>
</dbReference>
<dbReference type="OrthoDB" id="6902891at2"/>
<dbReference type="PANTHER" id="PTHR36934">
    <property type="entry name" value="BLR0278 PROTEIN"/>
    <property type="match status" value="1"/>
</dbReference>
<feature type="domain" description="Fluoroacetyl-CoA-specific thioesterase-like" evidence="3">
    <location>
        <begin position="13"/>
        <end position="116"/>
    </location>
</feature>
<dbReference type="Proteomes" id="UP000237883">
    <property type="component" value="Chromosome"/>
</dbReference>
<evidence type="ECO:0000259" key="3">
    <source>
        <dbReference type="Pfam" id="PF22636"/>
    </source>
</evidence>
<dbReference type="InterPro" id="IPR025540">
    <property type="entry name" value="FlK"/>
</dbReference>
<dbReference type="Proteomes" id="UP000722050">
    <property type="component" value="Unassembled WGS sequence"/>
</dbReference>
<feature type="binding site" evidence="2">
    <location>
        <position position="110"/>
    </location>
    <ligand>
        <name>substrate</name>
    </ligand>
</feature>
<dbReference type="EMBL" id="CP027228">
    <property type="protein sequence ID" value="AVM48347.1"/>
    <property type="molecule type" value="Genomic_DNA"/>
</dbReference>
<reference evidence="5" key="3">
    <citation type="submission" date="2020-04" db="EMBL/GenBank/DDBJ databases">
        <title>Deep metagenomics examines the oral microbiome during advanced dental caries in children, revealing novel taxa and co-occurrences with host molecules.</title>
        <authorList>
            <person name="Baker J.L."/>
            <person name="Morton J.T."/>
            <person name="Dinis M."/>
            <person name="Alvarez R."/>
            <person name="Tran N.C."/>
            <person name="Knight R."/>
            <person name="Edlund A."/>
        </authorList>
    </citation>
    <scope>NUCLEOTIDE SEQUENCE</scope>
    <source>
        <strain evidence="5">JCVI_24_bin.8</strain>
    </source>
</reference>
<accession>A0A2S0L508</accession>
<keyword evidence="6" id="KW-1185">Reference proteome</keyword>
<feature type="active site" evidence="1">
    <location>
        <position position="66"/>
    </location>
</feature>
<dbReference type="SUPFAM" id="SSF54637">
    <property type="entry name" value="Thioesterase/thiol ester dehydrase-isomerase"/>
    <property type="match status" value="1"/>
</dbReference>